<sequence>MQELRCFGAEHEKFDDVELIAVLRGGGLGDLLFAMPAIESLAAAYPSAEITLLGTSLHEALLANRPGPVDDVAVLPHIAGLNEPAGAASDHADAGEFVEQLRRRRFDLAVQVHGGGRNSNPFIRRLGARHTVGTTTPDAVPLERNLPYAYYQHEVLRALEVVGLAGAGPVTLEPRITPTQADRSEAAGLVMPGTRGLIALHTGATDPRRQWPPGHFAILAAKLAAEGFQVILVGTGEDRAVADSIVERALQILAPGSGPGGSGPGRSAPRDSAPGPESSRDQLISSAAGQLSLGGLTGLLSCSSAMAGNDSGPRHLAQAVGTPTVGIYWIGNAFNAGPLSRTLNRIQISWLTKCPVCGADVTQVGWTSARCEHNESIVAEIEPESVFADLLAVMATNPAAVATNQAGVATNQAGVATNPAVMATNPLPRGK</sequence>
<dbReference type="CDD" id="cd03789">
    <property type="entry name" value="GT9_LPS_heptosyltransferase"/>
    <property type="match status" value="1"/>
</dbReference>
<evidence type="ECO:0000256" key="3">
    <source>
        <dbReference type="SAM" id="MobiDB-lite"/>
    </source>
</evidence>
<gene>
    <name evidence="4" type="ORF">LWF01_00440</name>
</gene>
<feature type="region of interest" description="Disordered" evidence="3">
    <location>
        <begin position="253"/>
        <end position="282"/>
    </location>
</feature>
<accession>A0ABY8QTH2</accession>
<reference evidence="4 5" key="1">
    <citation type="submission" date="2023-05" db="EMBL/GenBank/DDBJ databases">
        <title>Lithophilousrod everest ZFBP1038 complete genpme.</title>
        <authorList>
            <person name="Tian M."/>
        </authorList>
    </citation>
    <scope>NUCLEOTIDE SEQUENCE [LARGE SCALE GENOMIC DNA]</scope>
    <source>
        <strain evidence="4 5">ZFBP1038</strain>
    </source>
</reference>
<protein>
    <submittedName>
        <fullName evidence="4">Glycosyltransferase family 9 protein</fullName>
    </submittedName>
</protein>
<dbReference type="Gene3D" id="3.40.50.2000">
    <property type="entry name" value="Glycogen Phosphorylase B"/>
    <property type="match status" value="2"/>
</dbReference>
<keyword evidence="1" id="KW-0328">Glycosyltransferase</keyword>
<proteinExistence type="predicted"/>
<evidence type="ECO:0000313" key="4">
    <source>
        <dbReference type="EMBL" id="WGW12268.1"/>
    </source>
</evidence>
<keyword evidence="5" id="KW-1185">Reference proteome</keyword>
<dbReference type="InterPro" id="IPR051199">
    <property type="entry name" value="LPS_LOS_Heptosyltrfase"/>
</dbReference>
<organism evidence="4 5">
    <name type="scientific">Saxibacter everestensis</name>
    <dbReference type="NCBI Taxonomy" id="2909229"/>
    <lineage>
        <taxon>Bacteria</taxon>
        <taxon>Bacillati</taxon>
        <taxon>Actinomycetota</taxon>
        <taxon>Actinomycetes</taxon>
        <taxon>Micrococcales</taxon>
        <taxon>Brevibacteriaceae</taxon>
        <taxon>Saxibacter</taxon>
    </lineage>
</organism>
<keyword evidence="2" id="KW-0808">Transferase</keyword>
<name>A0ABY8QTH2_9MICO</name>
<dbReference type="Proteomes" id="UP001209083">
    <property type="component" value="Chromosome"/>
</dbReference>
<dbReference type="SUPFAM" id="SSF53756">
    <property type="entry name" value="UDP-Glycosyltransferase/glycogen phosphorylase"/>
    <property type="match status" value="1"/>
</dbReference>
<evidence type="ECO:0000256" key="2">
    <source>
        <dbReference type="ARBA" id="ARBA00022679"/>
    </source>
</evidence>
<dbReference type="EMBL" id="CP090958">
    <property type="protein sequence ID" value="WGW12268.1"/>
    <property type="molecule type" value="Genomic_DNA"/>
</dbReference>
<dbReference type="InterPro" id="IPR002201">
    <property type="entry name" value="Glyco_trans_9"/>
</dbReference>
<dbReference type="Pfam" id="PF01075">
    <property type="entry name" value="Glyco_transf_9"/>
    <property type="match status" value="2"/>
</dbReference>
<dbReference type="PANTHER" id="PTHR30160:SF1">
    <property type="entry name" value="LIPOPOLYSACCHARIDE 1,2-N-ACETYLGLUCOSAMINETRANSFERASE-RELATED"/>
    <property type="match status" value="1"/>
</dbReference>
<dbReference type="PANTHER" id="PTHR30160">
    <property type="entry name" value="TETRAACYLDISACCHARIDE 4'-KINASE-RELATED"/>
    <property type="match status" value="1"/>
</dbReference>
<evidence type="ECO:0000313" key="5">
    <source>
        <dbReference type="Proteomes" id="UP001209083"/>
    </source>
</evidence>
<evidence type="ECO:0000256" key="1">
    <source>
        <dbReference type="ARBA" id="ARBA00022676"/>
    </source>
</evidence>
<dbReference type="RefSeq" id="WP_349639067.1">
    <property type="nucleotide sequence ID" value="NZ_CP090958.1"/>
</dbReference>